<sequence>MLDQHYNDGVSVHRLSWSIDNSAFMKWNGNQVASTSVNSAIFGSLVSLIKDGFPFNDRLEEKAASFLDSITNPVFFRSEYSILGIDPSFSPESLIAFVTSITVLLSSSNQTIMKASMKLLDNQFVLCSSNGRLALLRAGIIPQIINTLNPLSLSIPEAVYVHTYLIQIIANAFWLSTPTGLSNHKTEDKIERQAVHETVLQHVIAPSEKYIGHLCRNRHSITDEGMGRGLMLILTRILQISPYNQSTIGVVLNLPLFLTIPSWLTVLENESLISSFLHAMVNIQQEWNRTSGEVRQRWKKVDRLLRKEGIEDVIEDKLRNNQQDFVGGVLVEYSLDWNDLLGMNLPQRL</sequence>
<evidence type="ECO:0000313" key="2">
    <source>
        <dbReference type="Proteomes" id="UP001281761"/>
    </source>
</evidence>
<comment type="caution">
    <text evidence="1">The sequence shown here is derived from an EMBL/GenBank/DDBJ whole genome shotgun (WGS) entry which is preliminary data.</text>
</comment>
<keyword evidence="2" id="KW-1185">Reference proteome</keyword>
<proteinExistence type="predicted"/>
<evidence type="ECO:0000313" key="1">
    <source>
        <dbReference type="EMBL" id="KAK2951509.1"/>
    </source>
</evidence>
<protein>
    <submittedName>
        <fullName evidence="1">Uncharacterized protein</fullName>
    </submittedName>
</protein>
<organism evidence="1 2">
    <name type="scientific">Blattamonas nauphoetae</name>
    <dbReference type="NCBI Taxonomy" id="2049346"/>
    <lineage>
        <taxon>Eukaryota</taxon>
        <taxon>Metamonada</taxon>
        <taxon>Preaxostyla</taxon>
        <taxon>Oxymonadida</taxon>
        <taxon>Blattamonas</taxon>
    </lineage>
</organism>
<dbReference type="Proteomes" id="UP001281761">
    <property type="component" value="Unassembled WGS sequence"/>
</dbReference>
<accession>A0ABQ9XJ55</accession>
<name>A0ABQ9XJ55_9EUKA</name>
<dbReference type="EMBL" id="JARBJD010000117">
    <property type="protein sequence ID" value="KAK2951509.1"/>
    <property type="molecule type" value="Genomic_DNA"/>
</dbReference>
<reference evidence="1 2" key="1">
    <citation type="journal article" date="2022" name="bioRxiv">
        <title>Genomics of Preaxostyla Flagellates Illuminates Evolutionary Transitions and the Path Towards Mitochondrial Loss.</title>
        <authorList>
            <person name="Novak L.V.F."/>
            <person name="Treitli S.C."/>
            <person name="Pyrih J."/>
            <person name="Halakuc P."/>
            <person name="Pipaliya S.V."/>
            <person name="Vacek V."/>
            <person name="Brzon O."/>
            <person name="Soukal P."/>
            <person name="Eme L."/>
            <person name="Dacks J.B."/>
            <person name="Karnkowska A."/>
            <person name="Elias M."/>
            <person name="Hampl V."/>
        </authorList>
    </citation>
    <scope>NUCLEOTIDE SEQUENCE [LARGE SCALE GENOMIC DNA]</scope>
    <source>
        <strain evidence="1">NAU3</strain>
        <tissue evidence="1">Gut</tissue>
    </source>
</reference>
<gene>
    <name evidence="1" type="ORF">BLNAU_13531</name>
</gene>